<feature type="signal peptide" evidence="14">
    <location>
        <begin position="1"/>
        <end position="22"/>
    </location>
</feature>
<dbReference type="GO" id="GO:0005975">
    <property type="term" value="P:carbohydrate metabolic process"/>
    <property type="evidence" value="ECO:0007669"/>
    <property type="project" value="InterPro"/>
</dbReference>
<dbReference type="InterPro" id="IPR000757">
    <property type="entry name" value="Beta-glucanase-like"/>
</dbReference>
<keyword evidence="6 14" id="KW-0732">Signal</keyword>
<evidence type="ECO:0000256" key="11">
    <source>
        <dbReference type="ARBA" id="ARBA00023316"/>
    </source>
</evidence>
<dbReference type="PROSITE" id="PS51762">
    <property type="entry name" value="GH16_2"/>
    <property type="match status" value="1"/>
</dbReference>
<protein>
    <recommendedName>
        <fullName evidence="3">chitinase</fullName>
        <ecNumber evidence="3">3.2.1.14</ecNumber>
    </recommendedName>
</protein>
<keyword evidence="17" id="KW-1185">Reference proteome</keyword>
<keyword evidence="4" id="KW-0328">Glycosyltransferase</keyword>
<feature type="region of interest" description="Disordered" evidence="13">
    <location>
        <begin position="332"/>
        <end position="384"/>
    </location>
</feature>
<keyword evidence="11" id="KW-0961">Cell wall biogenesis/degradation</keyword>
<evidence type="ECO:0000256" key="2">
    <source>
        <dbReference type="ARBA" id="ARBA00004370"/>
    </source>
</evidence>
<feature type="compositionally biased region" description="Low complexity" evidence="13">
    <location>
        <begin position="444"/>
        <end position="468"/>
    </location>
</feature>
<keyword evidence="5" id="KW-0808">Transferase</keyword>
<keyword evidence="8" id="KW-0472">Membrane</keyword>
<dbReference type="OrthoDB" id="4781at2759"/>
<dbReference type="GO" id="GO:0016020">
    <property type="term" value="C:membrane"/>
    <property type="evidence" value="ECO:0007669"/>
    <property type="project" value="UniProtKB-SubCell"/>
</dbReference>
<evidence type="ECO:0000256" key="3">
    <source>
        <dbReference type="ARBA" id="ARBA00012729"/>
    </source>
</evidence>
<dbReference type="Pfam" id="PF00722">
    <property type="entry name" value="Glyco_hydro_16"/>
    <property type="match status" value="1"/>
</dbReference>
<dbReference type="PANTHER" id="PTHR10963">
    <property type="entry name" value="GLYCOSYL HYDROLASE-RELATED"/>
    <property type="match status" value="1"/>
</dbReference>
<feature type="region of interest" description="Disordered" evidence="13">
    <location>
        <begin position="501"/>
        <end position="597"/>
    </location>
</feature>
<feature type="chain" id="PRO_5034921162" description="chitinase" evidence="14">
    <location>
        <begin position="23"/>
        <end position="694"/>
    </location>
</feature>
<evidence type="ECO:0000259" key="15">
    <source>
        <dbReference type="PROSITE" id="PS51762"/>
    </source>
</evidence>
<evidence type="ECO:0000256" key="1">
    <source>
        <dbReference type="ARBA" id="ARBA00000822"/>
    </source>
</evidence>
<comment type="subcellular location">
    <subcellularLocation>
        <location evidence="2">Membrane</location>
    </subcellularLocation>
</comment>
<dbReference type="InterPro" id="IPR050546">
    <property type="entry name" value="Glycosyl_Hydrlase_16"/>
</dbReference>
<feature type="compositionally biased region" description="Low complexity" evidence="13">
    <location>
        <begin position="549"/>
        <end position="562"/>
    </location>
</feature>
<keyword evidence="9" id="KW-0325">Glycoprotein</keyword>
<dbReference type="AlphaFoldDB" id="A0A8H3IN53"/>
<dbReference type="EMBL" id="CAJPDS010000024">
    <property type="protein sequence ID" value="CAF9919794.1"/>
    <property type="molecule type" value="Genomic_DNA"/>
</dbReference>
<comment type="caution">
    <text evidence="16">The sequence shown here is derived from an EMBL/GenBank/DDBJ whole genome shotgun (WGS) entry which is preliminary data.</text>
</comment>
<dbReference type="SUPFAM" id="SSF49899">
    <property type="entry name" value="Concanavalin A-like lectins/glucanases"/>
    <property type="match status" value="1"/>
</dbReference>
<dbReference type="PANTHER" id="PTHR10963:SF27">
    <property type="entry name" value="GLYCOSIDASE-RELATED"/>
    <property type="match status" value="1"/>
</dbReference>
<feature type="compositionally biased region" description="Polar residues" evidence="13">
    <location>
        <begin position="501"/>
        <end position="527"/>
    </location>
</feature>
<comment type="catalytic activity">
    <reaction evidence="1">
        <text>Random endo-hydrolysis of N-acetyl-beta-D-glucosaminide (1-&gt;4)-beta-linkages in chitin and chitodextrins.</text>
        <dbReference type="EC" id="3.2.1.14"/>
    </reaction>
</comment>
<evidence type="ECO:0000256" key="5">
    <source>
        <dbReference type="ARBA" id="ARBA00022679"/>
    </source>
</evidence>
<evidence type="ECO:0000256" key="13">
    <source>
        <dbReference type="SAM" id="MobiDB-lite"/>
    </source>
</evidence>
<feature type="compositionally biased region" description="Low complexity" evidence="13">
    <location>
        <begin position="410"/>
        <end position="424"/>
    </location>
</feature>
<feature type="compositionally biased region" description="Polar residues" evidence="13">
    <location>
        <begin position="425"/>
        <end position="442"/>
    </location>
</feature>
<feature type="compositionally biased region" description="Low complexity" evidence="13">
    <location>
        <begin position="348"/>
        <end position="362"/>
    </location>
</feature>
<evidence type="ECO:0000256" key="7">
    <source>
        <dbReference type="ARBA" id="ARBA00022801"/>
    </source>
</evidence>
<proteinExistence type="inferred from homology"/>
<evidence type="ECO:0000256" key="10">
    <source>
        <dbReference type="ARBA" id="ARBA00023295"/>
    </source>
</evidence>
<keyword evidence="7" id="KW-0378">Hydrolase</keyword>
<evidence type="ECO:0000256" key="4">
    <source>
        <dbReference type="ARBA" id="ARBA00022676"/>
    </source>
</evidence>
<comment type="similarity">
    <text evidence="12">Belongs to the glycosyl hydrolase 16 family. CRH1 subfamily.</text>
</comment>
<feature type="compositionally biased region" description="Polar residues" evidence="13">
    <location>
        <begin position="469"/>
        <end position="483"/>
    </location>
</feature>
<sequence>MHSVRSILVIIALGSTLLGSNAQVTTSCNPLEGVCANDKGLASSSYSIDFTSVKTLPSEWIVADNEKVTLGADGAELSFTQRFDAPTIRTDFNIFFGRVEYVVKAAPGTGIISSMVLLSDDLDEVDWEFRGGVTDSVQTNYFGKGYTGTYNRSTTEPVTSPQATFHTYALDWSPTALVWSIDGKIMRTLNAANADGNGSQYPQTPMKISLSLWDGGDPDTNPGTVQWAGGLTPLPPAQPYTMYVKSVKVWNSNPGKMYKYSDKSGSWKSIRVINETIASNSSVSAQNTSTLSLAPTAPISTGAPFANMTGSGAPFPNTTHYGAPFANTTRSCSTTSTVSHKSNGTAMTTSSPTSLVTSLGSSMQSPGYSTLKSTTTCSKTSSSSSLAVIQSTKPTGSATAAPIPSTPASGVISSSLGTPSPVSSAASLSQPTASYQMSQSAAVPSDASLSPPTTPTTSSSSSEAAPQTYTQSPSTSPIGKSTLAQAATPSVPCTCTASHQETPIVSSSGTPYTPMSPSITAAASNAPSPAVTPVGGPSDGAYTKSPVDSATPTITSPSPTGSQFTNTDDGDKITDMPDNPDSVTDTIEDDTTTTTSTTRTTSVTMFITSTGTAASIGTGATAKPTGAPYPYTNGSYVPASGSLARTGASAGSLSGYAKPTKYPLPYSLGAGSRVRVGSSMAVVAGTMAGFWFLL</sequence>
<dbReference type="PROSITE" id="PS51257">
    <property type="entry name" value="PROKAR_LIPOPROTEIN"/>
    <property type="match status" value="1"/>
</dbReference>
<organism evidence="16 17">
    <name type="scientific">Heterodermia speciosa</name>
    <dbReference type="NCBI Taxonomy" id="116794"/>
    <lineage>
        <taxon>Eukaryota</taxon>
        <taxon>Fungi</taxon>
        <taxon>Dikarya</taxon>
        <taxon>Ascomycota</taxon>
        <taxon>Pezizomycotina</taxon>
        <taxon>Lecanoromycetes</taxon>
        <taxon>OSLEUM clade</taxon>
        <taxon>Lecanoromycetidae</taxon>
        <taxon>Caliciales</taxon>
        <taxon>Physciaceae</taxon>
        <taxon>Heterodermia</taxon>
    </lineage>
</organism>
<dbReference type="Proteomes" id="UP000664521">
    <property type="component" value="Unassembled WGS sequence"/>
</dbReference>
<evidence type="ECO:0000256" key="9">
    <source>
        <dbReference type="ARBA" id="ARBA00023180"/>
    </source>
</evidence>
<dbReference type="GO" id="GO:0008843">
    <property type="term" value="F:endochitinase activity"/>
    <property type="evidence" value="ECO:0007669"/>
    <property type="project" value="UniProtKB-EC"/>
</dbReference>
<dbReference type="GO" id="GO:0016757">
    <property type="term" value="F:glycosyltransferase activity"/>
    <property type="evidence" value="ECO:0007669"/>
    <property type="project" value="UniProtKB-KW"/>
</dbReference>
<evidence type="ECO:0000313" key="17">
    <source>
        <dbReference type="Proteomes" id="UP000664521"/>
    </source>
</evidence>
<name>A0A8H3IN53_9LECA</name>
<dbReference type="InterPro" id="IPR013320">
    <property type="entry name" value="ConA-like_dom_sf"/>
</dbReference>
<feature type="region of interest" description="Disordered" evidence="13">
    <location>
        <begin position="410"/>
        <end position="483"/>
    </location>
</feature>
<keyword evidence="10" id="KW-0326">Glycosidase</keyword>
<dbReference type="EC" id="3.2.1.14" evidence="3"/>
<dbReference type="GO" id="GO:0009277">
    <property type="term" value="C:fungal-type cell wall"/>
    <property type="evidence" value="ECO:0007669"/>
    <property type="project" value="TreeGrafter"/>
</dbReference>
<evidence type="ECO:0000256" key="12">
    <source>
        <dbReference type="ARBA" id="ARBA00038074"/>
    </source>
</evidence>
<reference evidence="16" key="1">
    <citation type="submission" date="2021-03" db="EMBL/GenBank/DDBJ databases">
        <authorList>
            <person name="Tagirdzhanova G."/>
        </authorList>
    </citation>
    <scope>NUCLEOTIDE SEQUENCE</scope>
</reference>
<feature type="compositionally biased region" description="Low complexity" evidence="13">
    <location>
        <begin position="369"/>
        <end position="384"/>
    </location>
</feature>
<dbReference type="Gene3D" id="2.60.120.200">
    <property type="match status" value="1"/>
</dbReference>
<evidence type="ECO:0000256" key="8">
    <source>
        <dbReference type="ARBA" id="ARBA00023136"/>
    </source>
</evidence>
<evidence type="ECO:0000256" key="6">
    <source>
        <dbReference type="ARBA" id="ARBA00022729"/>
    </source>
</evidence>
<gene>
    <name evidence="16" type="ORF">HETSPECPRED_004125</name>
</gene>
<evidence type="ECO:0000256" key="14">
    <source>
        <dbReference type="SAM" id="SignalP"/>
    </source>
</evidence>
<accession>A0A8H3IN53</accession>
<dbReference type="GO" id="GO:0031505">
    <property type="term" value="P:fungal-type cell wall organization"/>
    <property type="evidence" value="ECO:0007669"/>
    <property type="project" value="TreeGrafter"/>
</dbReference>
<evidence type="ECO:0000313" key="16">
    <source>
        <dbReference type="EMBL" id="CAF9919794.1"/>
    </source>
</evidence>
<feature type="domain" description="GH16" evidence="15">
    <location>
        <begin position="24"/>
        <end position="255"/>
    </location>
</feature>